<evidence type="ECO:0000256" key="1">
    <source>
        <dbReference type="SAM" id="MobiDB-lite"/>
    </source>
</evidence>
<dbReference type="EMBL" id="SNRW01030314">
    <property type="protein sequence ID" value="KAA6358139.1"/>
    <property type="molecule type" value="Genomic_DNA"/>
</dbReference>
<feature type="non-terminal residue" evidence="2">
    <location>
        <position position="132"/>
    </location>
</feature>
<evidence type="ECO:0000313" key="3">
    <source>
        <dbReference type="Proteomes" id="UP000324800"/>
    </source>
</evidence>
<proteinExistence type="predicted"/>
<organism evidence="2 3">
    <name type="scientific">Streblomastix strix</name>
    <dbReference type="NCBI Taxonomy" id="222440"/>
    <lineage>
        <taxon>Eukaryota</taxon>
        <taxon>Metamonada</taxon>
        <taxon>Preaxostyla</taxon>
        <taxon>Oxymonadida</taxon>
        <taxon>Streblomastigidae</taxon>
        <taxon>Streblomastix</taxon>
    </lineage>
</organism>
<comment type="caution">
    <text evidence="2">The sequence shown here is derived from an EMBL/GenBank/DDBJ whole genome shotgun (WGS) entry which is preliminary data.</text>
</comment>
<feature type="compositionally biased region" description="Polar residues" evidence="1">
    <location>
        <begin position="38"/>
        <end position="48"/>
    </location>
</feature>
<feature type="region of interest" description="Disordered" evidence="1">
    <location>
        <begin position="28"/>
        <end position="88"/>
    </location>
</feature>
<protein>
    <submittedName>
        <fullName evidence="2">Uncharacterized protein</fullName>
    </submittedName>
</protein>
<name>A0A5J4TJ06_9EUKA</name>
<gene>
    <name evidence="2" type="ORF">EZS28_046334</name>
</gene>
<dbReference type="Proteomes" id="UP000324800">
    <property type="component" value="Unassembled WGS sequence"/>
</dbReference>
<accession>A0A5J4TJ06</accession>
<reference evidence="2 3" key="1">
    <citation type="submission" date="2019-03" db="EMBL/GenBank/DDBJ databases">
        <title>Single cell metagenomics reveals metabolic interactions within the superorganism composed of flagellate Streblomastix strix and complex community of Bacteroidetes bacteria on its surface.</title>
        <authorList>
            <person name="Treitli S.C."/>
            <person name="Kolisko M."/>
            <person name="Husnik F."/>
            <person name="Keeling P."/>
            <person name="Hampl V."/>
        </authorList>
    </citation>
    <scope>NUCLEOTIDE SEQUENCE [LARGE SCALE GENOMIC DNA]</scope>
    <source>
        <strain evidence="2">ST1C</strain>
    </source>
</reference>
<sequence>MIKIVITTVLIDGDKERNDRNEQLDLRRDRKRRRVISSEGSGNGQNNDDWAEDQQRKVERQQLGQFRVQRNRREQALPPVQTFTGAPNYMSNLLTSQDEGFHRMNNIFPNLDEESSVSWTIIFLSIWASQKD</sequence>
<dbReference type="AlphaFoldDB" id="A0A5J4TJ06"/>
<evidence type="ECO:0000313" key="2">
    <source>
        <dbReference type="EMBL" id="KAA6358139.1"/>
    </source>
</evidence>